<evidence type="ECO:0000313" key="3">
    <source>
        <dbReference type="Proteomes" id="UP000697127"/>
    </source>
</evidence>
<comment type="caution">
    <text evidence="2">The sequence shown here is derived from an EMBL/GenBank/DDBJ whole genome shotgun (WGS) entry which is preliminary data.</text>
</comment>
<dbReference type="AlphaFoldDB" id="A0A9P6WM93"/>
<feature type="region of interest" description="Disordered" evidence="1">
    <location>
        <begin position="60"/>
        <end position="119"/>
    </location>
</feature>
<dbReference type="OrthoDB" id="3995392at2759"/>
<accession>A0A9P6WM93</accession>
<gene>
    <name evidence="2" type="ORF">C6P40_004714</name>
</gene>
<organism evidence="2 3">
    <name type="scientific">Pichia californica</name>
    <dbReference type="NCBI Taxonomy" id="460514"/>
    <lineage>
        <taxon>Eukaryota</taxon>
        <taxon>Fungi</taxon>
        <taxon>Dikarya</taxon>
        <taxon>Ascomycota</taxon>
        <taxon>Saccharomycotina</taxon>
        <taxon>Pichiomycetes</taxon>
        <taxon>Pichiales</taxon>
        <taxon>Pichiaceae</taxon>
        <taxon>Pichia</taxon>
    </lineage>
</organism>
<dbReference type="Proteomes" id="UP000697127">
    <property type="component" value="Unassembled WGS sequence"/>
</dbReference>
<name>A0A9P6WM93_9ASCO</name>
<reference evidence="2" key="1">
    <citation type="submission" date="2020-11" db="EMBL/GenBank/DDBJ databases">
        <title>Kefir isolates.</title>
        <authorList>
            <person name="Marcisauskas S."/>
            <person name="Kim Y."/>
            <person name="Blasche S."/>
        </authorList>
    </citation>
    <scope>NUCLEOTIDE SEQUENCE</scope>
    <source>
        <strain evidence="2">Olga-1</strain>
    </source>
</reference>
<evidence type="ECO:0000256" key="1">
    <source>
        <dbReference type="SAM" id="MobiDB-lite"/>
    </source>
</evidence>
<dbReference type="EMBL" id="PUHW01000069">
    <property type="protein sequence ID" value="KAG0689637.1"/>
    <property type="molecule type" value="Genomic_DNA"/>
</dbReference>
<protein>
    <submittedName>
        <fullName evidence="2">Uncharacterized protein</fullName>
    </submittedName>
</protein>
<sequence length="184" mass="20135">MAIPSSDSVSSFSTAGSSQFLDARSNFTDADAKFEDAGSNLSDAASKRLSGLVNSNSIKAANINEELQTETKDPKETVEKKEVFNDNPDDNESKSEGIKTKQPQQVEQPSAAFVSKEEKIRKLKEQKSTRGYQRSEGQCHEYFFQCNILQILDLPELKSWPSCLCIMCCNSCLSSGTTAAKTAA</sequence>
<evidence type="ECO:0000313" key="2">
    <source>
        <dbReference type="EMBL" id="KAG0689637.1"/>
    </source>
</evidence>
<keyword evidence="3" id="KW-1185">Reference proteome</keyword>
<proteinExistence type="predicted"/>
<feature type="compositionally biased region" description="Basic and acidic residues" evidence="1">
    <location>
        <begin position="69"/>
        <end position="84"/>
    </location>
</feature>